<keyword evidence="1" id="KW-1133">Transmembrane helix</keyword>
<feature type="transmembrane region" description="Helical" evidence="1">
    <location>
        <begin position="223"/>
        <end position="245"/>
    </location>
</feature>
<feature type="transmembrane region" description="Helical" evidence="1">
    <location>
        <begin position="105"/>
        <end position="124"/>
    </location>
</feature>
<name>A0A160NY89_STRLU</name>
<dbReference type="EMBL" id="AP017424">
    <property type="protein sequence ID" value="BAU83075.1"/>
    <property type="molecule type" value="Genomic_DNA"/>
</dbReference>
<keyword evidence="1" id="KW-0812">Transmembrane</keyword>
<accession>A0A160NY89</accession>
<evidence type="ECO:0000256" key="1">
    <source>
        <dbReference type="SAM" id="Phobius"/>
    </source>
</evidence>
<dbReference type="KEGG" id="slau:SLA_2141"/>
<protein>
    <submittedName>
        <fullName evidence="2">Uncharacterized protein</fullName>
    </submittedName>
</protein>
<evidence type="ECO:0000313" key="2">
    <source>
        <dbReference type="EMBL" id="BAU83075.1"/>
    </source>
</evidence>
<sequence>MLSAEPDCLVLERPGEELTIRLEAVARVRAEGRAVAVELRAPAGAEPLVYRVEDVSEAAATLFAKGVTSLLPAPEDGEEIDGATLVVLRTRRPAHRRRFLRRIKWLVLGCQGSMAVLSTAAALADDMGTAIAMVPVGLLATAGFGVGGYLLGTWWHERRLVRHGVTVAAVEARPGVYLYQDGTGMQRVLAHGVDAVALTVAYDAEDPTDAVALQIPFTRRLNAGLGVFLVFCALNAAAMAVLFLVESFKDGVP</sequence>
<proteinExistence type="predicted"/>
<reference evidence="2 3" key="1">
    <citation type="journal article" date="2016" name="Genome Announc.">
        <title>Complete Genome Sequence of Thiostrepton-Producing Streptomyces laurentii ATCC 31255.</title>
        <authorList>
            <person name="Doi K."/>
            <person name="Fujino Y."/>
            <person name="Nagayoshi Y."/>
            <person name="Ohshima T."/>
            <person name="Ogata S."/>
        </authorList>
    </citation>
    <scope>NUCLEOTIDE SEQUENCE [LARGE SCALE GENOMIC DNA]</scope>
    <source>
        <strain evidence="2 3">ATCC 31255</strain>
    </source>
</reference>
<keyword evidence="3" id="KW-1185">Reference proteome</keyword>
<evidence type="ECO:0000313" key="3">
    <source>
        <dbReference type="Proteomes" id="UP000217676"/>
    </source>
</evidence>
<dbReference type="AlphaFoldDB" id="A0A160NY89"/>
<feature type="transmembrane region" description="Helical" evidence="1">
    <location>
        <begin position="130"/>
        <end position="152"/>
    </location>
</feature>
<gene>
    <name evidence="2" type="ORF">SLA_2141</name>
</gene>
<dbReference type="Proteomes" id="UP000217676">
    <property type="component" value="Chromosome"/>
</dbReference>
<keyword evidence="1" id="KW-0472">Membrane</keyword>
<organism evidence="2 3">
    <name type="scientific">Streptomyces laurentii</name>
    <dbReference type="NCBI Taxonomy" id="39478"/>
    <lineage>
        <taxon>Bacteria</taxon>
        <taxon>Bacillati</taxon>
        <taxon>Actinomycetota</taxon>
        <taxon>Actinomycetes</taxon>
        <taxon>Kitasatosporales</taxon>
        <taxon>Streptomycetaceae</taxon>
        <taxon>Streptomyces</taxon>
    </lineage>
</organism>